<dbReference type="PROSITE" id="PS50943">
    <property type="entry name" value="HTH_CROC1"/>
    <property type="match status" value="1"/>
</dbReference>
<comment type="caution">
    <text evidence="2">The sequence shown here is derived from an EMBL/GenBank/DDBJ whole genome shotgun (WGS) entry which is preliminary data.</text>
</comment>
<evidence type="ECO:0000313" key="2">
    <source>
        <dbReference type="EMBL" id="TDR50831.1"/>
    </source>
</evidence>
<dbReference type="Proteomes" id="UP000295558">
    <property type="component" value="Unassembled WGS sequence"/>
</dbReference>
<reference evidence="2 3" key="1">
    <citation type="submission" date="2019-03" db="EMBL/GenBank/DDBJ databases">
        <title>Genomic Encyclopedia of Type Strains, Phase III (KMG-III): the genomes of soil and plant-associated and newly described type strains.</title>
        <authorList>
            <person name="Whitman W."/>
        </authorList>
    </citation>
    <scope>NUCLEOTIDE SEQUENCE [LARGE SCALE GENOMIC DNA]</scope>
    <source>
        <strain evidence="2 3">CECT 7972</strain>
    </source>
</reference>
<dbReference type="InterPro" id="IPR010982">
    <property type="entry name" value="Lambda_DNA-bd_dom_sf"/>
</dbReference>
<dbReference type="AlphaFoldDB" id="A0A4R6ZF57"/>
<evidence type="ECO:0000313" key="3">
    <source>
        <dbReference type="Proteomes" id="UP000295558"/>
    </source>
</evidence>
<keyword evidence="3" id="KW-1185">Reference proteome</keyword>
<proteinExistence type="predicted"/>
<protein>
    <submittedName>
        <fullName evidence="2">Helix-turn-helix protein</fullName>
    </submittedName>
</protein>
<name>A0A4R6ZF57_9LIST</name>
<dbReference type="RefSeq" id="WP_036069991.1">
    <property type="nucleotide sequence ID" value="NZ_SNZK01000017.1"/>
</dbReference>
<accession>A0A4R6ZF57</accession>
<dbReference type="SUPFAM" id="SSF47413">
    <property type="entry name" value="lambda repressor-like DNA-binding domains"/>
    <property type="match status" value="1"/>
</dbReference>
<organism evidence="2 3">
    <name type="scientific">Listeria rocourtiae</name>
    <dbReference type="NCBI Taxonomy" id="647910"/>
    <lineage>
        <taxon>Bacteria</taxon>
        <taxon>Bacillati</taxon>
        <taxon>Bacillota</taxon>
        <taxon>Bacilli</taxon>
        <taxon>Bacillales</taxon>
        <taxon>Listeriaceae</taxon>
        <taxon>Listeria</taxon>
    </lineage>
</organism>
<dbReference type="Pfam" id="PF01381">
    <property type="entry name" value="HTH_3"/>
    <property type="match status" value="1"/>
</dbReference>
<feature type="domain" description="HTH cro/C1-type" evidence="1">
    <location>
        <begin position="7"/>
        <end position="59"/>
    </location>
</feature>
<dbReference type="GO" id="GO:0003677">
    <property type="term" value="F:DNA binding"/>
    <property type="evidence" value="ECO:0007669"/>
    <property type="project" value="InterPro"/>
</dbReference>
<dbReference type="OrthoDB" id="5190137at2"/>
<sequence>MTTFERVKKLADGQKISLKELALKLDMGENAIYSWKTKTPGADKIKIVADYFDVSTDYLLGREEKEEEGFVTFFRANTSDLSEEKKQLLEEELMAFMEARRKFLDGKGK</sequence>
<dbReference type="EMBL" id="SNZK01000017">
    <property type="protein sequence ID" value="TDR50831.1"/>
    <property type="molecule type" value="Genomic_DNA"/>
</dbReference>
<dbReference type="SMART" id="SM00530">
    <property type="entry name" value="HTH_XRE"/>
    <property type="match status" value="1"/>
</dbReference>
<evidence type="ECO:0000259" key="1">
    <source>
        <dbReference type="PROSITE" id="PS50943"/>
    </source>
</evidence>
<gene>
    <name evidence="2" type="ORF">DFP96_11743</name>
</gene>
<dbReference type="InterPro" id="IPR001387">
    <property type="entry name" value="Cro/C1-type_HTH"/>
</dbReference>
<dbReference type="Gene3D" id="1.10.260.40">
    <property type="entry name" value="lambda repressor-like DNA-binding domains"/>
    <property type="match status" value="1"/>
</dbReference>
<dbReference type="STRING" id="1265846.PROCOU_05413"/>